<name>A0ABS8BJX8_9NEIS</name>
<protein>
    <submittedName>
        <fullName evidence="2">3'-5' exonuclease domain-containing protein 2</fullName>
    </submittedName>
</protein>
<dbReference type="Proteomes" id="UP001198034">
    <property type="component" value="Unassembled WGS sequence"/>
</dbReference>
<dbReference type="InterPro" id="IPR002562">
    <property type="entry name" value="3'-5'_exonuclease_dom"/>
</dbReference>
<keyword evidence="2" id="KW-0378">Hydrolase</keyword>
<dbReference type="InterPro" id="IPR052408">
    <property type="entry name" value="Exonuclease_MUT-7-like"/>
</dbReference>
<organism evidence="2 3">
    <name type="scientific">Deefgea salmonis</name>
    <dbReference type="NCBI Taxonomy" id="2875502"/>
    <lineage>
        <taxon>Bacteria</taxon>
        <taxon>Pseudomonadati</taxon>
        <taxon>Pseudomonadota</taxon>
        <taxon>Betaproteobacteria</taxon>
        <taxon>Neisseriales</taxon>
        <taxon>Chitinibacteraceae</taxon>
        <taxon>Deefgea</taxon>
    </lineage>
</organism>
<dbReference type="InterPro" id="IPR012337">
    <property type="entry name" value="RNaseH-like_sf"/>
</dbReference>
<comment type="caution">
    <text evidence="2">The sequence shown here is derived from an EMBL/GenBank/DDBJ whole genome shotgun (WGS) entry which is preliminary data.</text>
</comment>
<keyword evidence="2" id="KW-0540">Nuclease</keyword>
<evidence type="ECO:0000313" key="2">
    <source>
        <dbReference type="EMBL" id="MCB5196022.1"/>
    </source>
</evidence>
<dbReference type="InterPro" id="IPR036397">
    <property type="entry name" value="RNaseH_sf"/>
</dbReference>
<dbReference type="CDD" id="cd06141">
    <property type="entry name" value="WRN_exo"/>
    <property type="match status" value="1"/>
</dbReference>
<dbReference type="Gene3D" id="3.30.420.10">
    <property type="entry name" value="Ribonuclease H-like superfamily/Ribonuclease H"/>
    <property type="match status" value="1"/>
</dbReference>
<dbReference type="PANTHER" id="PTHR47765:SF2">
    <property type="entry name" value="EXONUCLEASE MUT-7 HOMOLOG"/>
    <property type="match status" value="1"/>
</dbReference>
<reference evidence="2 3" key="1">
    <citation type="submission" date="2021-10" db="EMBL/GenBank/DDBJ databases">
        <authorList>
            <person name="Chen M."/>
        </authorList>
    </citation>
    <scope>NUCLEOTIDE SEQUENCE [LARGE SCALE GENOMIC DNA]</scope>
    <source>
        <strain evidence="2 3">H3-26</strain>
    </source>
</reference>
<accession>A0ABS8BJX8</accession>
<dbReference type="GO" id="GO:0004527">
    <property type="term" value="F:exonuclease activity"/>
    <property type="evidence" value="ECO:0007669"/>
    <property type="project" value="UniProtKB-KW"/>
</dbReference>
<keyword evidence="3" id="KW-1185">Reference proteome</keyword>
<dbReference type="SUPFAM" id="SSF53098">
    <property type="entry name" value="Ribonuclease H-like"/>
    <property type="match status" value="1"/>
</dbReference>
<keyword evidence="2" id="KW-0269">Exonuclease</keyword>
<dbReference type="Pfam" id="PF01612">
    <property type="entry name" value="DNA_pol_A_exo1"/>
    <property type="match status" value="1"/>
</dbReference>
<dbReference type="EMBL" id="JAJAWG010000003">
    <property type="protein sequence ID" value="MCB5196022.1"/>
    <property type="molecule type" value="Genomic_DNA"/>
</dbReference>
<dbReference type="RefSeq" id="WP_226763801.1">
    <property type="nucleotide sequence ID" value="NZ_JAJAWG010000003.1"/>
</dbReference>
<gene>
    <name evidence="2" type="ORF">LG219_06980</name>
</gene>
<proteinExistence type="predicted"/>
<feature type="domain" description="3'-5' exonuclease" evidence="1">
    <location>
        <begin position="17"/>
        <end position="190"/>
    </location>
</feature>
<dbReference type="PANTHER" id="PTHR47765">
    <property type="entry name" value="3'-5' EXONUCLEASE DOMAIN-CONTAINING PROTEIN"/>
    <property type="match status" value="1"/>
</dbReference>
<sequence>MTDEIILPPYIGVDPQRIVVVNSTADAIAASRILAASDVLGFDTESKPVFMKGQVSQGPHLIQLATLETVFLYPIRRGESYVLLQQILESTSILKVGFGLGDDQQRLHAKLGITTQHVLDLARALRTDSRCDVGAKTAVAQFFGQKLQKSKKISTSNWAVLPLTDKQKQYAADDAHVALKIYHAWQAQRDQG</sequence>
<evidence type="ECO:0000259" key="1">
    <source>
        <dbReference type="SMART" id="SM00474"/>
    </source>
</evidence>
<dbReference type="SMART" id="SM00474">
    <property type="entry name" value="35EXOc"/>
    <property type="match status" value="1"/>
</dbReference>
<evidence type="ECO:0000313" key="3">
    <source>
        <dbReference type="Proteomes" id="UP001198034"/>
    </source>
</evidence>